<dbReference type="AlphaFoldDB" id="A0AAE3U1J9"/>
<keyword evidence="3 4" id="KW-0443">Lipid metabolism</keyword>
<dbReference type="EMBL" id="JALDYZ010000002">
    <property type="protein sequence ID" value="MDI7921687.1"/>
    <property type="molecule type" value="Genomic_DNA"/>
</dbReference>
<evidence type="ECO:0000256" key="1">
    <source>
        <dbReference type="ARBA" id="ARBA00022801"/>
    </source>
</evidence>
<feature type="domain" description="PNPLA" evidence="5">
    <location>
        <begin position="20"/>
        <end position="194"/>
    </location>
</feature>
<accession>A0AAE3U1J9</accession>
<dbReference type="Gene3D" id="3.40.1090.10">
    <property type="entry name" value="Cytosolic phospholipase A2 catalytic domain"/>
    <property type="match status" value="2"/>
</dbReference>
<dbReference type="PROSITE" id="PS51635">
    <property type="entry name" value="PNPLA"/>
    <property type="match status" value="1"/>
</dbReference>
<dbReference type="GO" id="GO:0016787">
    <property type="term" value="F:hydrolase activity"/>
    <property type="evidence" value="ECO:0007669"/>
    <property type="project" value="UniProtKB-UniRule"/>
</dbReference>
<feature type="short sequence motif" description="DGA/G" evidence="4">
    <location>
        <begin position="181"/>
        <end position="183"/>
    </location>
</feature>
<feature type="short sequence motif" description="GXGXXG" evidence="4">
    <location>
        <begin position="24"/>
        <end position="29"/>
    </location>
</feature>
<feature type="active site" description="Nucleophile" evidence="4">
    <location>
        <position position="53"/>
    </location>
</feature>
<dbReference type="Proteomes" id="UP001161580">
    <property type="component" value="Unassembled WGS sequence"/>
</dbReference>
<evidence type="ECO:0000259" key="5">
    <source>
        <dbReference type="PROSITE" id="PS51635"/>
    </source>
</evidence>
<proteinExistence type="predicted"/>
<dbReference type="PANTHER" id="PTHR14226:SF76">
    <property type="entry name" value="NTE FAMILY PROTEIN RSSA"/>
    <property type="match status" value="1"/>
</dbReference>
<gene>
    <name evidence="6" type="ORF">MRS75_06255</name>
</gene>
<name>A0AAE3U1J9_9HYPH</name>
<dbReference type="RefSeq" id="WP_311785843.1">
    <property type="nucleotide sequence ID" value="NZ_JALDYY010000002.1"/>
</dbReference>
<keyword evidence="2 4" id="KW-0442">Lipid degradation</keyword>
<dbReference type="PANTHER" id="PTHR14226">
    <property type="entry name" value="NEUROPATHY TARGET ESTERASE/SWISS CHEESE D.MELANOGASTER"/>
    <property type="match status" value="1"/>
</dbReference>
<dbReference type="SUPFAM" id="SSF52151">
    <property type="entry name" value="FabD/lysophospholipase-like"/>
    <property type="match status" value="1"/>
</dbReference>
<feature type="active site" description="Proton acceptor" evidence="4">
    <location>
        <position position="181"/>
    </location>
</feature>
<dbReference type="InterPro" id="IPR016035">
    <property type="entry name" value="Acyl_Trfase/lysoPLipase"/>
</dbReference>
<evidence type="ECO:0000313" key="6">
    <source>
        <dbReference type="EMBL" id="MDI7921687.1"/>
    </source>
</evidence>
<evidence type="ECO:0000256" key="4">
    <source>
        <dbReference type="PROSITE-ProRule" id="PRU01161"/>
    </source>
</evidence>
<dbReference type="InterPro" id="IPR002641">
    <property type="entry name" value="PNPLA_dom"/>
</dbReference>
<feature type="short sequence motif" description="GXSXG" evidence="4">
    <location>
        <begin position="51"/>
        <end position="55"/>
    </location>
</feature>
<evidence type="ECO:0000313" key="7">
    <source>
        <dbReference type="Proteomes" id="UP001161580"/>
    </source>
</evidence>
<keyword evidence="1 4" id="KW-0378">Hydrolase</keyword>
<keyword evidence="7" id="KW-1185">Reference proteome</keyword>
<sequence>MTSETAAVEEKPSATPTVALALGGGGARGLAHIHVIEVLDELGIKPVVIAGSSIGAIMGAAMASGMSGADIRDYTLSTLGDRVGVVNKLWSLRPSSIGEAMAGGLPFGRFNLERVLKAFLPKPVPSKFGELKIPLKVLVTDYYGHREVVVEEGELYPALAASAALPAVFSPVRVNGRIMIDGGFMNPVPFEHVMGRADIVIGIDVAGVPEGNADEMPTMFDSLYGATQLMMQANISLRLKLHTPDILLRPTVSHFRVLDFLRAREVLADSIGIRDELKRAIETEIARH</sequence>
<comment type="caution">
    <text evidence="6">The sequence shown here is derived from an EMBL/GenBank/DDBJ whole genome shotgun (WGS) entry which is preliminary data.</text>
</comment>
<reference evidence="6" key="1">
    <citation type="submission" date="2022-03" db="EMBL/GenBank/DDBJ databases">
        <title>Fererhizobium litorale gen. nov., sp. nov., isolated from sandy sediments of the Sea of Japan seashore.</title>
        <authorList>
            <person name="Romanenko L."/>
            <person name="Kurilenko V."/>
            <person name="Otstavnykh N."/>
            <person name="Svetashev V."/>
            <person name="Tekutyeva L."/>
            <person name="Isaeva M."/>
            <person name="Mikhailov V."/>
        </authorList>
    </citation>
    <scope>NUCLEOTIDE SEQUENCE</scope>
    <source>
        <strain evidence="6">KMM 9576</strain>
    </source>
</reference>
<dbReference type="InterPro" id="IPR050301">
    <property type="entry name" value="NTE"/>
</dbReference>
<evidence type="ECO:0000256" key="3">
    <source>
        <dbReference type="ARBA" id="ARBA00023098"/>
    </source>
</evidence>
<dbReference type="GO" id="GO:0016042">
    <property type="term" value="P:lipid catabolic process"/>
    <property type="evidence" value="ECO:0007669"/>
    <property type="project" value="UniProtKB-UniRule"/>
</dbReference>
<dbReference type="Pfam" id="PF01734">
    <property type="entry name" value="Patatin"/>
    <property type="match status" value="1"/>
</dbReference>
<protein>
    <submittedName>
        <fullName evidence="6">Patatin-like phospholipase family protein</fullName>
    </submittedName>
</protein>
<organism evidence="6 7">
    <name type="scientific">Ferirhizobium litorale</name>
    <dbReference type="NCBI Taxonomy" id="2927786"/>
    <lineage>
        <taxon>Bacteria</taxon>
        <taxon>Pseudomonadati</taxon>
        <taxon>Pseudomonadota</taxon>
        <taxon>Alphaproteobacteria</taxon>
        <taxon>Hyphomicrobiales</taxon>
        <taxon>Rhizobiaceae</taxon>
        <taxon>Ferirhizobium</taxon>
    </lineage>
</organism>
<evidence type="ECO:0000256" key="2">
    <source>
        <dbReference type="ARBA" id="ARBA00022963"/>
    </source>
</evidence>